<organism evidence="2 3">
    <name type="scientific">Orchesella cincta</name>
    <name type="common">Springtail</name>
    <name type="synonym">Podura cincta</name>
    <dbReference type="NCBI Taxonomy" id="48709"/>
    <lineage>
        <taxon>Eukaryota</taxon>
        <taxon>Metazoa</taxon>
        <taxon>Ecdysozoa</taxon>
        <taxon>Arthropoda</taxon>
        <taxon>Hexapoda</taxon>
        <taxon>Collembola</taxon>
        <taxon>Entomobryomorpha</taxon>
        <taxon>Entomobryoidea</taxon>
        <taxon>Orchesellidae</taxon>
        <taxon>Orchesellinae</taxon>
        <taxon>Orchesella</taxon>
    </lineage>
</organism>
<evidence type="ECO:0008006" key="4">
    <source>
        <dbReference type="Google" id="ProtNLM"/>
    </source>
</evidence>
<proteinExistence type="predicted"/>
<dbReference type="OMA" id="HAFRILC"/>
<dbReference type="EMBL" id="LJIJ01000011">
    <property type="protein sequence ID" value="ODN06075.1"/>
    <property type="molecule type" value="Genomic_DNA"/>
</dbReference>
<gene>
    <name evidence="2" type="ORF">Ocin01_00634</name>
</gene>
<protein>
    <recommendedName>
        <fullName evidence="4">MARVEL domain-containing protein</fullName>
    </recommendedName>
</protein>
<dbReference type="AlphaFoldDB" id="A0A1D2NLV0"/>
<evidence type="ECO:0000313" key="2">
    <source>
        <dbReference type="EMBL" id="ODN06075.1"/>
    </source>
</evidence>
<keyword evidence="1" id="KW-0812">Transmembrane</keyword>
<feature type="transmembrane region" description="Helical" evidence="1">
    <location>
        <begin position="12"/>
        <end position="31"/>
    </location>
</feature>
<keyword evidence="1" id="KW-0472">Membrane</keyword>
<dbReference type="OrthoDB" id="10564233at2759"/>
<feature type="transmembrane region" description="Helical" evidence="1">
    <location>
        <begin position="113"/>
        <end position="133"/>
    </location>
</feature>
<accession>A0A1D2NLV0</accession>
<name>A0A1D2NLV0_ORCCI</name>
<dbReference type="Proteomes" id="UP000094527">
    <property type="component" value="Unassembled WGS sequence"/>
</dbReference>
<evidence type="ECO:0000256" key="1">
    <source>
        <dbReference type="SAM" id="Phobius"/>
    </source>
</evidence>
<evidence type="ECO:0000313" key="3">
    <source>
        <dbReference type="Proteomes" id="UP000094527"/>
    </source>
</evidence>
<reference evidence="2 3" key="1">
    <citation type="journal article" date="2016" name="Genome Biol. Evol.">
        <title>Gene Family Evolution Reflects Adaptation to Soil Environmental Stressors in the Genome of the Collembolan Orchesella cincta.</title>
        <authorList>
            <person name="Faddeeva-Vakhrusheva A."/>
            <person name="Derks M.F."/>
            <person name="Anvar S.Y."/>
            <person name="Agamennone V."/>
            <person name="Suring W."/>
            <person name="Smit S."/>
            <person name="van Straalen N.M."/>
            <person name="Roelofs D."/>
        </authorList>
    </citation>
    <scope>NUCLEOTIDE SEQUENCE [LARGE SCALE GENOMIC DNA]</scope>
    <source>
        <tissue evidence="2">Mixed pool</tissue>
    </source>
</reference>
<feature type="transmembrane region" description="Helical" evidence="1">
    <location>
        <begin position="70"/>
        <end position="93"/>
    </location>
</feature>
<comment type="caution">
    <text evidence="2">The sequence shown here is derived from an EMBL/GenBank/DDBJ whole genome shotgun (WGS) entry which is preliminary data.</text>
</comment>
<sequence>MSKMIVDASIRIKVASVLLAFVNVFLLTMYYRPESVVEVFVLATTIVSFVISVMYLATDQYLKTYTVRKFDAGIHSIMGIIMLCVSTVFLLIIEQNDLKCYHDSCLETHAFRILCGVFGVIVGVLYGIIGILLTSEKQVGGYEEI</sequence>
<feature type="transmembrane region" description="Helical" evidence="1">
    <location>
        <begin position="37"/>
        <end position="58"/>
    </location>
</feature>
<keyword evidence="1" id="KW-1133">Transmembrane helix</keyword>
<keyword evidence="3" id="KW-1185">Reference proteome</keyword>